<dbReference type="EMBL" id="JH992988">
    <property type="protein sequence ID" value="EKX47920.1"/>
    <property type="molecule type" value="Genomic_DNA"/>
</dbReference>
<dbReference type="RefSeq" id="XP_005834900.1">
    <property type="nucleotide sequence ID" value="XM_005834843.1"/>
</dbReference>
<dbReference type="PaxDb" id="55529-EKX47920"/>
<gene>
    <name evidence="2" type="ORF">GUITHDRAFT_106468</name>
</gene>
<evidence type="ECO:0000313" key="3">
    <source>
        <dbReference type="EnsemblProtists" id="EKX47920"/>
    </source>
</evidence>
<dbReference type="HOGENOM" id="CLU_1356925_0_0_1"/>
<evidence type="ECO:0000313" key="2">
    <source>
        <dbReference type="EMBL" id="EKX47920.1"/>
    </source>
</evidence>
<protein>
    <submittedName>
        <fullName evidence="2 3">Uncharacterized protein</fullName>
    </submittedName>
</protein>
<reference evidence="3" key="3">
    <citation type="submission" date="2016-03" db="UniProtKB">
        <authorList>
            <consortium name="EnsemblProtists"/>
        </authorList>
    </citation>
    <scope>IDENTIFICATION</scope>
</reference>
<dbReference type="GeneID" id="17304496"/>
<dbReference type="KEGG" id="gtt:GUITHDRAFT_106468"/>
<evidence type="ECO:0000313" key="4">
    <source>
        <dbReference type="Proteomes" id="UP000011087"/>
    </source>
</evidence>
<accession>L1JIK0</accession>
<evidence type="ECO:0000256" key="1">
    <source>
        <dbReference type="SAM" id="MobiDB-lite"/>
    </source>
</evidence>
<dbReference type="EnsemblProtists" id="EKX47920">
    <property type="protein sequence ID" value="EKX47920"/>
    <property type="gene ID" value="GUITHDRAFT_106468"/>
</dbReference>
<feature type="region of interest" description="Disordered" evidence="1">
    <location>
        <begin position="60"/>
        <end position="86"/>
    </location>
</feature>
<dbReference type="Proteomes" id="UP000011087">
    <property type="component" value="Unassembled WGS sequence"/>
</dbReference>
<dbReference type="AlphaFoldDB" id="L1JIK0"/>
<sequence>MLARRYLVVCFGVDAKNRASSDAFLIDCKADEKIESKVREAQVYLPPPLGVPAVRPEVEASDVKVAEPSSPPEAAGLEEADSTRDRPMLVEDISDSVVLKTSGTSQAEHFKSVLRTICSEMQKGGNFFDLVNMMGEAGILTASQGRKLLFLANQCDARVLQAFTALENTSGEERTEQITEICCIAKELNDRSNRLLNDEENF</sequence>
<reference evidence="2 4" key="1">
    <citation type="journal article" date="2012" name="Nature">
        <title>Algal genomes reveal evolutionary mosaicism and the fate of nucleomorphs.</title>
        <authorList>
            <consortium name="DOE Joint Genome Institute"/>
            <person name="Curtis B.A."/>
            <person name="Tanifuji G."/>
            <person name="Burki F."/>
            <person name="Gruber A."/>
            <person name="Irimia M."/>
            <person name="Maruyama S."/>
            <person name="Arias M.C."/>
            <person name="Ball S.G."/>
            <person name="Gile G.H."/>
            <person name="Hirakawa Y."/>
            <person name="Hopkins J.F."/>
            <person name="Kuo A."/>
            <person name="Rensing S.A."/>
            <person name="Schmutz J."/>
            <person name="Symeonidi A."/>
            <person name="Elias M."/>
            <person name="Eveleigh R.J."/>
            <person name="Herman E.K."/>
            <person name="Klute M.J."/>
            <person name="Nakayama T."/>
            <person name="Obornik M."/>
            <person name="Reyes-Prieto A."/>
            <person name="Armbrust E.V."/>
            <person name="Aves S.J."/>
            <person name="Beiko R.G."/>
            <person name="Coutinho P."/>
            <person name="Dacks J.B."/>
            <person name="Durnford D.G."/>
            <person name="Fast N.M."/>
            <person name="Green B.R."/>
            <person name="Grisdale C.J."/>
            <person name="Hempel F."/>
            <person name="Henrissat B."/>
            <person name="Hoppner M.P."/>
            <person name="Ishida K."/>
            <person name="Kim E."/>
            <person name="Koreny L."/>
            <person name="Kroth P.G."/>
            <person name="Liu Y."/>
            <person name="Malik S.B."/>
            <person name="Maier U.G."/>
            <person name="McRose D."/>
            <person name="Mock T."/>
            <person name="Neilson J.A."/>
            <person name="Onodera N.T."/>
            <person name="Poole A.M."/>
            <person name="Pritham E.J."/>
            <person name="Richards T.A."/>
            <person name="Rocap G."/>
            <person name="Roy S.W."/>
            <person name="Sarai C."/>
            <person name="Schaack S."/>
            <person name="Shirato S."/>
            <person name="Slamovits C.H."/>
            <person name="Spencer D.F."/>
            <person name="Suzuki S."/>
            <person name="Worden A.Z."/>
            <person name="Zauner S."/>
            <person name="Barry K."/>
            <person name="Bell C."/>
            <person name="Bharti A.K."/>
            <person name="Crow J.A."/>
            <person name="Grimwood J."/>
            <person name="Kramer R."/>
            <person name="Lindquist E."/>
            <person name="Lucas S."/>
            <person name="Salamov A."/>
            <person name="McFadden G.I."/>
            <person name="Lane C.E."/>
            <person name="Keeling P.J."/>
            <person name="Gray M.W."/>
            <person name="Grigoriev I.V."/>
            <person name="Archibald J.M."/>
        </authorList>
    </citation>
    <scope>NUCLEOTIDE SEQUENCE</scope>
    <source>
        <strain evidence="2 4">CCMP2712</strain>
    </source>
</reference>
<proteinExistence type="predicted"/>
<reference evidence="4" key="2">
    <citation type="submission" date="2012-11" db="EMBL/GenBank/DDBJ databases">
        <authorList>
            <person name="Kuo A."/>
            <person name="Curtis B.A."/>
            <person name="Tanifuji G."/>
            <person name="Burki F."/>
            <person name="Gruber A."/>
            <person name="Irimia M."/>
            <person name="Maruyama S."/>
            <person name="Arias M.C."/>
            <person name="Ball S.G."/>
            <person name="Gile G.H."/>
            <person name="Hirakawa Y."/>
            <person name="Hopkins J.F."/>
            <person name="Rensing S.A."/>
            <person name="Schmutz J."/>
            <person name="Symeonidi A."/>
            <person name="Elias M."/>
            <person name="Eveleigh R.J."/>
            <person name="Herman E.K."/>
            <person name="Klute M.J."/>
            <person name="Nakayama T."/>
            <person name="Obornik M."/>
            <person name="Reyes-Prieto A."/>
            <person name="Armbrust E.V."/>
            <person name="Aves S.J."/>
            <person name="Beiko R.G."/>
            <person name="Coutinho P."/>
            <person name="Dacks J.B."/>
            <person name="Durnford D.G."/>
            <person name="Fast N.M."/>
            <person name="Green B.R."/>
            <person name="Grisdale C."/>
            <person name="Hempe F."/>
            <person name="Henrissat B."/>
            <person name="Hoppner M.P."/>
            <person name="Ishida K.-I."/>
            <person name="Kim E."/>
            <person name="Koreny L."/>
            <person name="Kroth P.G."/>
            <person name="Liu Y."/>
            <person name="Malik S.-B."/>
            <person name="Maier U.G."/>
            <person name="McRose D."/>
            <person name="Mock T."/>
            <person name="Neilson J.A."/>
            <person name="Onodera N.T."/>
            <person name="Poole A.M."/>
            <person name="Pritham E.J."/>
            <person name="Richards T.A."/>
            <person name="Rocap G."/>
            <person name="Roy S.W."/>
            <person name="Sarai C."/>
            <person name="Schaack S."/>
            <person name="Shirato S."/>
            <person name="Slamovits C.H."/>
            <person name="Spencer D.F."/>
            <person name="Suzuki S."/>
            <person name="Worden A.Z."/>
            <person name="Zauner S."/>
            <person name="Barry K."/>
            <person name="Bell C."/>
            <person name="Bharti A.K."/>
            <person name="Crow J.A."/>
            <person name="Grimwood J."/>
            <person name="Kramer R."/>
            <person name="Lindquist E."/>
            <person name="Lucas S."/>
            <person name="Salamov A."/>
            <person name="McFadden G.I."/>
            <person name="Lane C.E."/>
            <person name="Keeling P.J."/>
            <person name="Gray M.W."/>
            <person name="Grigoriev I.V."/>
            <person name="Archibald J.M."/>
        </authorList>
    </citation>
    <scope>NUCLEOTIDE SEQUENCE</scope>
    <source>
        <strain evidence="4">CCMP2712</strain>
    </source>
</reference>
<keyword evidence="4" id="KW-1185">Reference proteome</keyword>
<organism evidence="2">
    <name type="scientific">Guillardia theta (strain CCMP2712)</name>
    <name type="common">Cryptophyte</name>
    <dbReference type="NCBI Taxonomy" id="905079"/>
    <lineage>
        <taxon>Eukaryota</taxon>
        <taxon>Cryptophyceae</taxon>
        <taxon>Pyrenomonadales</taxon>
        <taxon>Geminigeraceae</taxon>
        <taxon>Guillardia</taxon>
    </lineage>
</organism>
<name>L1JIK0_GUITC</name>